<gene>
    <name evidence="1" type="ORF">DW070_15235</name>
</gene>
<evidence type="ECO:0000313" key="1">
    <source>
        <dbReference type="EMBL" id="RGB74163.1"/>
    </source>
</evidence>
<reference evidence="1 2" key="1">
    <citation type="submission" date="2018-08" db="EMBL/GenBank/DDBJ databases">
        <title>A genome reference for cultivated species of the human gut microbiota.</title>
        <authorList>
            <person name="Zou Y."/>
            <person name="Xue W."/>
            <person name="Luo G."/>
        </authorList>
    </citation>
    <scope>NUCLEOTIDE SEQUENCE [LARGE SCALE GENOMIC DNA]</scope>
    <source>
        <strain evidence="1 2">AF45-17</strain>
    </source>
</reference>
<dbReference type="PANTHER" id="PTHR41317">
    <property type="entry name" value="PD-(D_E)XK NUCLEASE FAMILY TRANSPOSASE"/>
    <property type="match status" value="1"/>
</dbReference>
<dbReference type="RefSeq" id="WP_117529072.1">
    <property type="nucleotide sequence ID" value="NZ_JAQDKA010000001.1"/>
</dbReference>
<sequence length="269" mass="31801">MKKRLQDLTIKDAFMFAAVMSDEEQCRHLLELVLNTKILTIHVVTEKSITYHPEYHGVRLDVMAEEEGTRRRFNVEMQVKTEIALAKRSRYYHAQMDMDALLAGESYDQLADTYVIFICDFDPFGNRLYRYTIENRIQETGKALNDGSQTIILSTKGKNQSEVPVELVRFLQYVAQETDEAETEDDYVKMLQERIKSIKKNRDWEGKYMLLEEMMREERMEGMQEGIQKGQERINQLNILLSEQNRSEDIIKAATDRDYQERLFKEFHL</sequence>
<dbReference type="Pfam" id="PF12784">
    <property type="entry name" value="PDDEXK_2"/>
    <property type="match status" value="1"/>
</dbReference>
<name>A0A3E2TF43_9FIRM</name>
<protein>
    <submittedName>
        <fullName evidence="1">Rpn family recombination-promoting nuclease/putative transposase</fullName>
    </submittedName>
</protein>
<dbReference type="AlphaFoldDB" id="A0A3E2TF43"/>
<dbReference type="Proteomes" id="UP000260773">
    <property type="component" value="Unassembled WGS sequence"/>
</dbReference>
<dbReference type="InterPro" id="IPR010106">
    <property type="entry name" value="RpnA"/>
</dbReference>
<dbReference type="PANTHER" id="PTHR41317:SF1">
    <property type="entry name" value="PD-(D_E)XK NUCLEASE FAMILY TRANSPOSASE"/>
    <property type="match status" value="1"/>
</dbReference>
<proteinExistence type="predicted"/>
<organism evidence="1 2">
    <name type="scientific">Coprococcus catus</name>
    <dbReference type="NCBI Taxonomy" id="116085"/>
    <lineage>
        <taxon>Bacteria</taxon>
        <taxon>Bacillati</taxon>
        <taxon>Bacillota</taxon>
        <taxon>Clostridia</taxon>
        <taxon>Lachnospirales</taxon>
        <taxon>Lachnospiraceae</taxon>
        <taxon>Coprococcus</taxon>
    </lineage>
</organism>
<dbReference type="NCBIfam" id="TIGR01784">
    <property type="entry name" value="T_den_put_tspse"/>
    <property type="match status" value="1"/>
</dbReference>
<dbReference type="EMBL" id="QVEP01000058">
    <property type="protein sequence ID" value="RGB74163.1"/>
    <property type="molecule type" value="Genomic_DNA"/>
</dbReference>
<accession>A0A3E2TF43</accession>
<evidence type="ECO:0000313" key="2">
    <source>
        <dbReference type="Proteomes" id="UP000260773"/>
    </source>
</evidence>
<comment type="caution">
    <text evidence="1">The sequence shown here is derived from an EMBL/GenBank/DDBJ whole genome shotgun (WGS) entry which is preliminary data.</text>
</comment>